<evidence type="ECO:0000313" key="3">
    <source>
        <dbReference type="Proteomes" id="UP001549313"/>
    </source>
</evidence>
<organism evidence="2 3">
    <name type="scientific">Brevundimonas faecalis</name>
    <dbReference type="NCBI Taxonomy" id="947378"/>
    <lineage>
        <taxon>Bacteria</taxon>
        <taxon>Pseudomonadati</taxon>
        <taxon>Pseudomonadota</taxon>
        <taxon>Alphaproteobacteria</taxon>
        <taxon>Caulobacterales</taxon>
        <taxon>Caulobacteraceae</taxon>
        <taxon>Brevundimonas</taxon>
    </lineage>
</organism>
<dbReference type="NCBIfam" id="TIGR02001">
    <property type="entry name" value="gcw_chp"/>
    <property type="match status" value="1"/>
</dbReference>
<keyword evidence="3" id="KW-1185">Reference proteome</keyword>
<evidence type="ECO:0000256" key="1">
    <source>
        <dbReference type="SAM" id="SignalP"/>
    </source>
</evidence>
<sequence length="222" mass="23397">MRLVLACASALAVFGAGEVQAQAKPEVAFNLGVVSDYVFRGASQTGGDAALQGGVDVSLGGFYAGSWASNVDFGDDTDAEVDLYGGYRTEVAGYNLEFGAGGYFYVNAPSGSDYNYVEFKALASRAVGPVTVGAAVYHSFDYFGVDDKASYVEANIAFVPAERWSISGAVGHQWLDVSSDYAAWNLGATYALTDHLAVDVRYHDLDNPQADARVTAGLKASF</sequence>
<evidence type="ECO:0000313" key="2">
    <source>
        <dbReference type="EMBL" id="MET4684697.1"/>
    </source>
</evidence>
<feature type="chain" id="PRO_5045453954" evidence="1">
    <location>
        <begin position="22"/>
        <end position="222"/>
    </location>
</feature>
<comment type="caution">
    <text evidence="2">The sequence shown here is derived from an EMBL/GenBank/DDBJ whole genome shotgun (WGS) entry which is preliminary data.</text>
</comment>
<name>A0ABV2RDM8_9CAUL</name>
<dbReference type="Proteomes" id="UP001549313">
    <property type="component" value="Unassembled WGS sequence"/>
</dbReference>
<accession>A0ABV2RDM8</accession>
<proteinExistence type="predicted"/>
<feature type="signal peptide" evidence="1">
    <location>
        <begin position="1"/>
        <end position="21"/>
    </location>
</feature>
<dbReference type="Pfam" id="PF09694">
    <property type="entry name" value="Gcw_chp"/>
    <property type="match status" value="1"/>
</dbReference>
<reference evidence="2 3" key="1">
    <citation type="submission" date="2024-06" db="EMBL/GenBank/DDBJ databases">
        <title>Sorghum-associated microbial communities from plants grown in Nebraska, USA.</title>
        <authorList>
            <person name="Schachtman D."/>
        </authorList>
    </citation>
    <scope>NUCLEOTIDE SEQUENCE [LARGE SCALE GENOMIC DNA]</scope>
    <source>
        <strain evidence="2 3">2814</strain>
    </source>
</reference>
<dbReference type="InterPro" id="IPR010239">
    <property type="entry name" value="CHP02001"/>
</dbReference>
<dbReference type="EMBL" id="JBEPTF010000003">
    <property type="protein sequence ID" value="MET4684697.1"/>
    <property type="molecule type" value="Genomic_DNA"/>
</dbReference>
<protein>
    <submittedName>
        <fullName evidence="2">Uncharacterized protein (TIGR02001 family)</fullName>
    </submittedName>
</protein>
<dbReference type="RefSeq" id="WP_354089650.1">
    <property type="nucleotide sequence ID" value="NZ_JBEPTF010000003.1"/>
</dbReference>
<keyword evidence="1" id="KW-0732">Signal</keyword>
<gene>
    <name evidence="2" type="ORF">ABIE19_002634</name>
</gene>
<dbReference type="SUPFAM" id="SSF56935">
    <property type="entry name" value="Porins"/>
    <property type="match status" value="1"/>
</dbReference>